<dbReference type="STRING" id="676599.ARC20_07675"/>
<keyword evidence="1" id="KW-0732">Signal</keyword>
<comment type="caution">
    <text evidence="3">The sequence shown here is derived from an EMBL/GenBank/DDBJ whole genome shotgun (WGS) entry which is preliminary data.</text>
</comment>
<feature type="chain" id="PRO_5006391321" description="DUF4097 domain-containing protein" evidence="1">
    <location>
        <begin position="21"/>
        <end position="233"/>
    </location>
</feature>
<dbReference type="RefSeq" id="WP_057645986.1">
    <property type="nucleotide sequence ID" value="NZ_LLXU01000064.1"/>
</dbReference>
<evidence type="ECO:0000313" key="3">
    <source>
        <dbReference type="EMBL" id="KRG45262.1"/>
    </source>
</evidence>
<dbReference type="InterPro" id="IPR025164">
    <property type="entry name" value="Toastrack_DUF4097"/>
</dbReference>
<organism evidence="3 4">
    <name type="scientific">Stenotrophomonas panacihumi</name>
    <dbReference type="NCBI Taxonomy" id="676599"/>
    <lineage>
        <taxon>Bacteria</taxon>
        <taxon>Pseudomonadati</taxon>
        <taxon>Pseudomonadota</taxon>
        <taxon>Gammaproteobacteria</taxon>
        <taxon>Lysobacterales</taxon>
        <taxon>Lysobacteraceae</taxon>
        <taxon>Stenotrophomonas</taxon>
    </lineage>
</organism>
<accession>A0A0R0AU40</accession>
<keyword evidence="4" id="KW-1185">Reference proteome</keyword>
<dbReference type="EMBL" id="LLXU01000064">
    <property type="protein sequence ID" value="KRG45262.1"/>
    <property type="molecule type" value="Genomic_DNA"/>
</dbReference>
<evidence type="ECO:0000256" key="1">
    <source>
        <dbReference type="SAM" id="SignalP"/>
    </source>
</evidence>
<protein>
    <recommendedName>
        <fullName evidence="2">DUF4097 domain-containing protein</fullName>
    </recommendedName>
</protein>
<name>A0A0R0AU40_9GAMM</name>
<dbReference type="Pfam" id="PF13349">
    <property type="entry name" value="DUF4097"/>
    <property type="match status" value="1"/>
</dbReference>
<evidence type="ECO:0000259" key="2">
    <source>
        <dbReference type="Pfam" id="PF13349"/>
    </source>
</evidence>
<dbReference type="Proteomes" id="UP000051802">
    <property type="component" value="Unassembled WGS sequence"/>
</dbReference>
<feature type="domain" description="DUF4097" evidence="2">
    <location>
        <begin position="35"/>
        <end position="125"/>
    </location>
</feature>
<reference evidence="3 4" key="1">
    <citation type="submission" date="2015-10" db="EMBL/GenBank/DDBJ databases">
        <title>Genome sequencing and analysis of members of genus Stenotrophomonas.</title>
        <authorList>
            <person name="Patil P.P."/>
            <person name="Midha S."/>
            <person name="Patil P.B."/>
        </authorList>
    </citation>
    <scope>NUCLEOTIDE SEQUENCE [LARGE SCALE GENOMIC DNA]</scope>
    <source>
        <strain evidence="3 4">JCM 16536</strain>
    </source>
</reference>
<proteinExistence type="predicted"/>
<feature type="signal peptide" evidence="1">
    <location>
        <begin position="1"/>
        <end position="20"/>
    </location>
</feature>
<dbReference type="AlphaFoldDB" id="A0A0R0AU40"/>
<evidence type="ECO:0000313" key="4">
    <source>
        <dbReference type="Proteomes" id="UP000051802"/>
    </source>
</evidence>
<dbReference type="InterPro" id="IPR012332">
    <property type="entry name" value="Autotransporter_pectin_lyase_C"/>
</dbReference>
<dbReference type="OrthoDB" id="5959358at2"/>
<gene>
    <name evidence="3" type="ORF">ARC20_07675</name>
</gene>
<sequence length="233" mass="23719">MRLSRSILWLALVATTPALAQQSLSKISDDIQTQAGQQYGSLSSVSGDVHVAGNVQARGVHTVSGDITIDAGATVGDVANTSGNIKAADNAKLGNVKSVSGNIKLGSGAQVSGDIAAVSGDIFADRGTHITGDIASVSGSIGLVQTELDGGITFATSDLTVGVGSHVKGRIYLKKPTFSHLDHPPRIVIGPNAVVDGDLDFELPVQLYVHSSAKTGRITGATPIPFSSATPPK</sequence>
<dbReference type="Gene3D" id="2.160.20.20">
    <property type="match status" value="1"/>
</dbReference>